<gene>
    <name evidence="2" type="ORF">LMG28614_07082</name>
</gene>
<dbReference type="AlphaFoldDB" id="A0A6S7BZD0"/>
<evidence type="ECO:0000256" key="1">
    <source>
        <dbReference type="SAM" id="MobiDB-lite"/>
    </source>
</evidence>
<reference evidence="2 3" key="1">
    <citation type="submission" date="2020-04" db="EMBL/GenBank/DDBJ databases">
        <authorList>
            <person name="De Canck E."/>
        </authorList>
    </citation>
    <scope>NUCLEOTIDE SEQUENCE [LARGE SCALE GENOMIC DNA]</scope>
    <source>
        <strain evidence="2 3">LMG 28614</strain>
    </source>
</reference>
<feature type="compositionally biased region" description="Low complexity" evidence="1">
    <location>
        <begin position="59"/>
        <end position="69"/>
    </location>
</feature>
<dbReference type="EMBL" id="CADIKK010000077">
    <property type="protein sequence ID" value="CAB3809605.1"/>
    <property type="molecule type" value="Genomic_DNA"/>
</dbReference>
<protein>
    <submittedName>
        <fullName evidence="2">Uncharacterized protein</fullName>
    </submittedName>
</protein>
<dbReference type="Proteomes" id="UP000494365">
    <property type="component" value="Unassembled WGS sequence"/>
</dbReference>
<name>A0A6S7BZD0_9BURK</name>
<evidence type="ECO:0000313" key="3">
    <source>
        <dbReference type="Proteomes" id="UP000494365"/>
    </source>
</evidence>
<feature type="compositionally biased region" description="Gly residues" evidence="1">
    <location>
        <begin position="79"/>
        <end position="88"/>
    </location>
</feature>
<accession>A0A6S7BZD0</accession>
<organism evidence="2 3">
    <name type="scientific">Paraburkholderia ultramafica</name>
    <dbReference type="NCBI Taxonomy" id="1544867"/>
    <lineage>
        <taxon>Bacteria</taxon>
        <taxon>Pseudomonadati</taxon>
        <taxon>Pseudomonadota</taxon>
        <taxon>Betaproteobacteria</taxon>
        <taxon>Burkholderiales</taxon>
        <taxon>Burkholderiaceae</taxon>
        <taxon>Paraburkholderia</taxon>
    </lineage>
</organism>
<keyword evidence="3" id="KW-1185">Reference proteome</keyword>
<feature type="region of interest" description="Disordered" evidence="1">
    <location>
        <begin position="59"/>
        <end position="106"/>
    </location>
</feature>
<proteinExistence type="predicted"/>
<evidence type="ECO:0000313" key="2">
    <source>
        <dbReference type="EMBL" id="CAB3809605.1"/>
    </source>
</evidence>
<dbReference type="RefSeq" id="WP_175153900.1">
    <property type="nucleotide sequence ID" value="NZ_CADIKK010000077.1"/>
</dbReference>
<sequence>MEVKITINDGAATISPQMSGEGVVPFQAQAPASGAAWQGGVPEDLASKAAILGALNAGPAPSSFATSSPPGAPLPFIGGAIGELGHGPGIDETATESAGGAPGAGQFMETHTAVVSDAGGAI</sequence>